<comment type="caution">
    <text evidence="1">The sequence shown here is derived from an EMBL/GenBank/DDBJ whole genome shotgun (WGS) entry which is preliminary data.</text>
</comment>
<organism evidence="1 2">
    <name type="scientific">Entomophthora muscae</name>
    <dbReference type="NCBI Taxonomy" id="34485"/>
    <lineage>
        <taxon>Eukaryota</taxon>
        <taxon>Fungi</taxon>
        <taxon>Fungi incertae sedis</taxon>
        <taxon>Zoopagomycota</taxon>
        <taxon>Entomophthoromycotina</taxon>
        <taxon>Entomophthoromycetes</taxon>
        <taxon>Entomophthorales</taxon>
        <taxon>Entomophthoraceae</taxon>
        <taxon>Entomophthora</taxon>
    </lineage>
</organism>
<keyword evidence="2" id="KW-1185">Reference proteome</keyword>
<gene>
    <name evidence="1" type="ORF">DSO57_1020908</name>
</gene>
<evidence type="ECO:0000313" key="1">
    <source>
        <dbReference type="EMBL" id="KAJ9061417.1"/>
    </source>
</evidence>
<reference evidence="1" key="1">
    <citation type="submission" date="2022-04" db="EMBL/GenBank/DDBJ databases">
        <title>Genome of the entomopathogenic fungus Entomophthora muscae.</title>
        <authorList>
            <person name="Elya C."/>
            <person name="Lovett B.R."/>
            <person name="Lee E."/>
            <person name="Macias A.M."/>
            <person name="Hajek A.E."/>
            <person name="De Bivort B.L."/>
            <person name="Kasson M.T."/>
            <person name="De Fine Licht H.H."/>
            <person name="Stajich J.E."/>
        </authorList>
    </citation>
    <scope>NUCLEOTIDE SEQUENCE</scope>
    <source>
        <strain evidence="1">Berkeley</strain>
    </source>
</reference>
<accession>A0ACC2SG92</accession>
<dbReference type="EMBL" id="QTSX02005070">
    <property type="protein sequence ID" value="KAJ9061417.1"/>
    <property type="molecule type" value="Genomic_DNA"/>
</dbReference>
<protein>
    <submittedName>
        <fullName evidence="1">Uncharacterized protein</fullName>
    </submittedName>
</protein>
<evidence type="ECO:0000313" key="2">
    <source>
        <dbReference type="Proteomes" id="UP001165960"/>
    </source>
</evidence>
<proteinExistence type="predicted"/>
<name>A0ACC2SG92_9FUNG</name>
<dbReference type="Proteomes" id="UP001165960">
    <property type="component" value="Unassembled WGS sequence"/>
</dbReference>
<sequence>MKPCFYVSQKQAPTISKKKLTFNQCSVEVICSKPTVAPPLTTTPPPALAALLKEYKDVFSETFNQLLSRRLGKPENLYQN</sequence>